<dbReference type="InterPro" id="IPR003481">
    <property type="entry name" value="FliD_N"/>
</dbReference>
<evidence type="ECO:0000256" key="5">
    <source>
        <dbReference type="RuleBase" id="RU362066"/>
    </source>
</evidence>
<dbReference type="InterPro" id="IPR010809">
    <property type="entry name" value="FliD_C"/>
</dbReference>
<keyword evidence="5" id="KW-0964">Secreted</keyword>
<reference evidence="8 9" key="1">
    <citation type="submission" date="2018-01" db="EMBL/GenBank/DDBJ databases">
        <title>Denitrification phenotypes of diverse strains of Pseudomonas stutzeri.</title>
        <authorList>
            <person name="Milligan D.A."/>
            <person name="Bergaust L."/>
            <person name="Bakken L.R."/>
            <person name="Frostegard A."/>
        </authorList>
    </citation>
    <scope>NUCLEOTIDE SEQUENCE [LARGE SCALE GENOMIC DNA]</scope>
    <source>
        <strain evidence="8 9">CCUG 44592</strain>
    </source>
</reference>
<sequence length="476" mass="49633">MAGVTGIGSGIDIDSIVKSMVAAERAPKESQLANLEKKTTTQITAVGALKSAISDFQTALRGLNKPELFQARSATSSKSDLVGVTAGTTAGAGSYQVEVKELATSSKVALAAVKSTAEAPARFGSGSLEIKLGNEGSFSITVDESNNTLAGIRDAINKQGAEKGVTATIVTDDQGARLVLSSSKTGADKDITVGASPSGVAGEGQQSLSVLAFDGVEPDDDAGPRILAQAQSSVITVDGLTVTSETNKVEGAIEGVTLDLKAKTAKDEPLTINVAEDKAGVKKQIQSFVDSYNKLIGVINAQTKVTSVGDGKAPVTGALVGDATARTLLGTIRSELTNVQGEGALRALADLGITTQKDGTLKIDDDKLSKVMDSNFAELPALFTGEKGIATRLDEKLKPYIETGGILEQRNKVMTETISNIDKQKEDLNRRMTSLQDRLFKQFNAMDLLVGQLSNTSSSLLASLENLPWAANNSKR</sequence>
<evidence type="ECO:0000256" key="2">
    <source>
        <dbReference type="ARBA" id="ARBA00011255"/>
    </source>
</evidence>
<comment type="function">
    <text evidence="5">Required for morphogenesis and for the elongation of the flagellar filament by facilitating polymerization of the flagellin monomers at the tip of growing filament. Forms a capping structure, which prevents flagellin subunits (transported through the central channel of the flagellum) from leaking out without polymerization at the distal end.</text>
</comment>
<comment type="subcellular location">
    <subcellularLocation>
        <location evidence="5">Secreted</location>
    </subcellularLocation>
    <subcellularLocation>
        <location evidence="5">Bacterial flagellum</location>
    </subcellularLocation>
</comment>
<evidence type="ECO:0000259" key="7">
    <source>
        <dbReference type="Pfam" id="PF07195"/>
    </source>
</evidence>
<evidence type="ECO:0000256" key="1">
    <source>
        <dbReference type="ARBA" id="ARBA00009764"/>
    </source>
</evidence>
<evidence type="ECO:0000259" key="6">
    <source>
        <dbReference type="Pfam" id="PF02465"/>
    </source>
</evidence>
<protein>
    <recommendedName>
        <fullName evidence="5">Flagellar hook-associated protein 2</fullName>
        <shortName evidence="5">HAP2</shortName>
    </recommendedName>
    <alternativeName>
        <fullName evidence="5">Flagellar cap protein</fullName>
    </alternativeName>
</protein>
<gene>
    <name evidence="8" type="ORF">CXK99_03480</name>
</gene>
<proteinExistence type="inferred from homology"/>
<dbReference type="EMBL" id="POUM01000002">
    <property type="protein sequence ID" value="PNF60999.1"/>
    <property type="molecule type" value="Genomic_DNA"/>
</dbReference>
<dbReference type="GO" id="GO:0007155">
    <property type="term" value="P:cell adhesion"/>
    <property type="evidence" value="ECO:0007669"/>
    <property type="project" value="InterPro"/>
</dbReference>
<name>A0A2N8RIR8_STUST</name>
<dbReference type="InterPro" id="IPR040026">
    <property type="entry name" value="FliD"/>
</dbReference>
<feature type="coiled-coil region" evidence="5">
    <location>
        <begin position="411"/>
        <end position="438"/>
    </location>
</feature>
<dbReference type="GO" id="GO:0009424">
    <property type="term" value="C:bacterial-type flagellum hook"/>
    <property type="evidence" value="ECO:0007669"/>
    <property type="project" value="UniProtKB-UniRule"/>
</dbReference>
<dbReference type="PANTHER" id="PTHR30288:SF0">
    <property type="entry name" value="FLAGELLAR HOOK-ASSOCIATED PROTEIN 2"/>
    <property type="match status" value="1"/>
</dbReference>
<dbReference type="PANTHER" id="PTHR30288">
    <property type="entry name" value="FLAGELLAR CAP/ASSEMBLY PROTEIN FLID"/>
    <property type="match status" value="1"/>
</dbReference>
<comment type="subunit">
    <text evidence="2 5">Homopentamer.</text>
</comment>
<organism evidence="8 9">
    <name type="scientific">Stutzerimonas stutzeri</name>
    <name type="common">Pseudomonas stutzeri</name>
    <dbReference type="NCBI Taxonomy" id="316"/>
    <lineage>
        <taxon>Bacteria</taxon>
        <taxon>Pseudomonadati</taxon>
        <taxon>Pseudomonadota</taxon>
        <taxon>Gammaproteobacteria</taxon>
        <taxon>Pseudomonadales</taxon>
        <taxon>Pseudomonadaceae</taxon>
        <taxon>Stutzerimonas</taxon>
    </lineage>
</organism>
<dbReference type="GO" id="GO:0005576">
    <property type="term" value="C:extracellular region"/>
    <property type="evidence" value="ECO:0007669"/>
    <property type="project" value="UniProtKB-SubCell"/>
</dbReference>
<evidence type="ECO:0000256" key="3">
    <source>
        <dbReference type="ARBA" id="ARBA00023054"/>
    </source>
</evidence>
<comment type="similarity">
    <text evidence="1 5">Belongs to the FliD family.</text>
</comment>
<dbReference type="Pfam" id="PF07196">
    <property type="entry name" value="Flagellin_IN"/>
    <property type="match status" value="1"/>
</dbReference>
<dbReference type="Proteomes" id="UP000236003">
    <property type="component" value="Unassembled WGS sequence"/>
</dbReference>
<dbReference type="Pfam" id="PF07195">
    <property type="entry name" value="FliD_C"/>
    <property type="match status" value="1"/>
</dbReference>
<evidence type="ECO:0000256" key="4">
    <source>
        <dbReference type="ARBA" id="ARBA00023143"/>
    </source>
</evidence>
<keyword evidence="3 5" id="KW-0175">Coiled coil</keyword>
<dbReference type="AlphaFoldDB" id="A0A2N8RIR8"/>
<dbReference type="RefSeq" id="WP_102819773.1">
    <property type="nucleotide sequence ID" value="NZ_JAMOHR010000002.1"/>
</dbReference>
<dbReference type="GO" id="GO:0009421">
    <property type="term" value="C:bacterial-type flagellum filament cap"/>
    <property type="evidence" value="ECO:0007669"/>
    <property type="project" value="InterPro"/>
</dbReference>
<feature type="domain" description="Flagellar hook-associated protein 2 N-terminal" evidence="6">
    <location>
        <begin position="9"/>
        <end position="105"/>
    </location>
</feature>
<accession>A0A2N8RIR8</accession>
<dbReference type="Pfam" id="PF02465">
    <property type="entry name" value="FliD_N"/>
    <property type="match status" value="1"/>
</dbReference>
<dbReference type="InterPro" id="IPR010810">
    <property type="entry name" value="Flagellin_hook_IN_motif"/>
</dbReference>
<evidence type="ECO:0000313" key="9">
    <source>
        <dbReference type="Proteomes" id="UP000236003"/>
    </source>
</evidence>
<comment type="caution">
    <text evidence="8">The sequence shown here is derived from an EMBL/GenBank/DDBJ whole genome shotgun (WGS) entry which is preliminary data.</text>
</comment>
<feature type="domain" description="Flagellar hook-associated protein 2 C-terminal" evidence="7">
    <location>
        <begin position="230"/>
        <end position="454"/>
    </location>
</feature>
<evidence type="ECO:0000313" key="8">
    <source>
        <dbReference type="EMBL" id="PNF60999.1"/>
    </source>
</evidence>
<keyword evidence="4 5" id="KW-0975">Bacterial flagellum</keyword>
<dbReference type="GO" id="GO:0071973">
    <property type="term" value="P:bacterial-type flagellum-dependent cell motility"/>
    <property type="evidence" value="ECO:0007669"/>
    <property type="project" value="TreeGrafter"/>
</dbReference>